<reference evidence="1" key="1">
    <citation type="submission" date="2021-02" db="EMBL/GenBank/DDBJ databases">
        <authorList>
            <consortium name="DOE Joint Genome Institute"/>
            <person name="Ahrendt S."/>
            <person name="Looney B.P."/>
            <person name="Miyauchi S."/>
            <person name="Morin E."/>
            <person name="Drula E."/>
            <person name="Courty P.E."/>
            <person name="Chicoki N."/>
            <person name="Fauchery L."/>
            <person name="Kohler A."/>
            <person name="Kuo A."/>
            <person name="Labutti K."/>
            <person name="Pangilinan J."/>
            <person name="Lipzen A."/>
            <person name="Riley R."/>
            <person name="Andreopoulos W."/>
            <person name="He G."/>
            <person name="Johnson J."/>
            <person name="Barry K.W."/>
            <person name="Grigoriev I.V."/>
            <person name="Nagy L."/>
            <person name="Hibbett D."/>
            <person name="Henrissat B."/>
            <person name="Matheny P.B."/>
            <person name="Labbe J."/>
            <person name="Martin F."/>
        </authorList>
    </citation>
    <scope>NUCLEOTIDE SEQUENCE</scope>
    <source>
        <strain evidence="1">FP105234-sp</strain>
    </source>
</reference>
<name>A0ACB8S8Y5_9AGAM</name>
<proteinExistence type="predicted"/>
<sequence length="67" mass="7469">MWQKSVDPDQETLSIAGGAYPRLPSRTTYIFWSHHGDDRAPTSTPASARKAKTCIRAEKHVEDARAT</sequence>
<reference evidence="1" key="2">
    <citation type="journal article" date="2022" name="New Phytol.">
        <title>Evolutionary transition to the ectomycorrhizal habit in the genomes of a hyperdiverse lineage of mushroom-forming fungi.</title>
        <authorList>
            <person name="Looney B."/>
            <person name="Miyauchi S."/>
            <person name="Morin E."/>
            <person name="Drula E."/>
            <person name="Courty P.E."/>
            <person name="Kohler A."/>
            <person name="Kuo A."/>
            <person name="LaButti K."/>
            <person name="Pangilinan J."/>
            <person name="Lipzen A."/>
            <person name="Riley R."/>
            <person name="Andreopoulos W."/>
            <person name="He G."/>
            <person name="Johnson J."/>
            <person name="Nolan M."/>
            <person name="Tritt A."/>
            <person name="Barry K.W."/>
            <person name="Grigoriev I.V."/>
            <person name="Nagy L.G."/>
            <person name="Hibbett D."/>
            <person name="Henrissat B."/>
            <person name="Matheny P.B."/>
            <person name="Labbe J."/>
            <person name="Martin F.M."/>
        </authorList>
    </citation>
    <scope>NUCLEOTIDE SEQUENCE</scope>
    <source>
        <strain evidence="1">FP105234-sp</strain>
    </source>
</reference>
<comment type="caution">
    <text evidence="1">The sequence shown here is derived from an EMBL/GenBank/DDBJ whole genome shotgun (WGS) entry which is preliminary data.</text>
</comment>
<dbReference type="EMBL" id="MU275846">
    <property type="protein sequence ID" value="KAI0052253.1"/>
    <property type="molecule type" value="Genomic_DNA"/>
</dbReference>
<evidence type="ECO:0000313" key="2">
    <source>
        <dbReference type="Proteomes" id="UP000814033"/>
    </source>
</evidence>
<accession>A0ACB8S8Y5</accession>
<protein>
    <submittedName>
        <fullName evidence="1">Uncharacterized protein</fullName>
    </submittedName>
</protein>
<gene>
    <name evidence="1" type="ORF">FA95DRAFT_1553572</name>
</gene>
<keyword evidence="2" id="KW-1185">Reference proteome</keyword>
<dbReference type="Proteomes" id="UP000814033">
    <property type="component" value="Unassembled WGS sequence"/>
</dbReference>
<evidence type="ECO:0000313" key="1">
    <source>
        <dbReference type="EMBL" id="KAI0052253.1"/>
    </source>
</evidence>
<organism evidence="1 2">
    <name type="scientific">Auriscalpium vulgare</name>
    <dbReference type="NCBI Taxonomy" id="40419"/>
    <lineage>
        <taxon>Eukaryota</taxon>
        <taxon>Fungi</taxon>
        <taxon>Dikarya</taxon>
        <taxon>Basidiomycota</taxon>
        <taxon>Agaricomycotina</taxon>
        <taxon>Agaricomycetes</taxon>
        <taxon>Russulales</taxon>
        <taxon>Auriscalpiaceae</taxon>
        <taxon>Auriscalpium</taxon>
    </lineage>
</organism>